<keyword evidence="2" id="KW-0663">Pyridoxal phosphate</keyword>
<evidence type="ECO:0000256" key="4">
    <source>
        <dbReference type="ARBA" id="ARBA00023125"/>
    </source>
</evidence>
<keyword evidence="7" id="KW-0808">Transferase</keyword>
<dbReference type="CDD" id="cd00609">
    <property type="entry name" value="AAT_like"/>
    <property type="match status" value="1"/>
</dbReference>
<evidence type="ECO:0000256" key="3">
    <source>
        <dbReference type="ARBA" id="ARBA00023015"/>
    </source>
</evidence>
<evidence type="ECO:0000256" key="1">
    <source>
        <dbReference type="ARBA" id="ARBA00005384"/>
    </source>
</evidence>
<comment type="similarity">
    <text evidence="1">In the C-terminal section; belongs to the class-I pyridoxal-phosphate-dependent aminotransferase family.</text>
</comment>
<keyword evidence="5" id="KW-0804">Transcription</keyword>
<dbReference type="PROSITE" id="PS50949">
    <property type="entry name" value="HTH_GNTR"/>
    <property type="match status" value="1"/>
</dbReference>
<dbReference type="GO" id="GO:0008483">
    <property type="term" value="F:transaminase activity"/>
    <property type="evidence" value="ECO:0007669"/>
    <property type="project" value="UniProtKB-KW"/>
</dbReference>
<dbReference type="Pfam" id="PF00155">
    <property type="entry name" value="Aminotran_1_2"/>
    <property type="match status" value="1"/>
</dbReference>
<feature type="domain" description="HTH gntR-type" evidence="6">
    <location>
        <begin position="42"/>
        <end position="110"/>
    </location>
</feature>
<evidence type="ECO:0000313" key="7">
    <source>
        <dbReference type="EMBL" id="OXC71769.1"/>
    </source>
</evidence>
<evidence type="ECO:0000256" key="2">
    <source>
        <dbReference type="ARBA" id="ARBA00022898"/>
    </source>
</evidence>
<gene>
    <name evidence="7" type="ORF">BSU04_45455</name>
</gene>
<evidence type="ECO:0000313" key="8">
    <source>
        <dbReference type="Proteomes" id="UP000214720"/>
    </source>
</evidence>
<comment type="caution">
    <text evidence="7">The sequence shown here is derived from an EMBL/GenBank/DDBJ whole genome shotgun (WGS) entry which is preliminary data.</text>
</comment>
<accession>A0A226WLS7</accession>
<organism evidence="7 8">
    <name type="scientific">Caballeronia sordidicola</name>
    <name type="common">Burkholderia sordidicola</name>
    <dbReference type="NCBI Taxonomy" id="196367"/>
    <lineage>
        <taxon>Bacteria</taxon>
        <taxon>Pseudomonadati</taxon>
        <taxon>Pseudomonadota</taxon>
        <taxon>Betaproteobacteria</taxon>
        <taxon>Burkholderiales</taxon>
        <taxon>Burkholderiaceae</taxon>
        <taxon>Caballeronia</taxon>
    </lineage>
</organism>
<dbReference type="InterPro" id="IPR004839">
    <property type="entry name" value="Aminotransferase_I/II_large"/>
</dbReference>
<dbReference type="SMART" id="SM00345">
    <property type="entry name" value="HTH_GNTR"/>
    <property type="match status" value="1"/>
</dbReference>
<dbReference type="Gene3D" id="1.10.10.10">
    <property type="entry name" value="Winged helix-like DNA-binding domain superfamily/Winged helix DNA-binding domain"/>
    <property type="match status" value="1"/>
</dbReference>
<dbReference type="SUPFAM" id="SSF46785">
    <property type="entry name" value="Winged helix' DNA-binding domain"/>
    <property type="match status" value="1"/>
</dbReference>
<reference evidence="8" key="1">
    <citation type="submission" date="2017-01" db="EMBL/GenBank/DDBJ databases">
        <title>Genome Analysis of Deinococcus marmoris KOPRI26562.</title>
        <authorList>
            <person name="Kim J.H."/>
            <person name="Oh H.-M."/>
        </authorList>
    </citation>
    <scope>NUCLEOTIDE SEQUENCE [LARGE SCALE GENOMIC DNA]</scope>
    <source>
        <strain evidence="8">PAMC 26633</strain>
    </source>
</reference>
<dbReference type="PANTHER" id="PTHR46577:SF1">
    <property type="entry name" value="HTH-TYPE TRANSCRIPTIONAL REGULATORY PROTEIN GABR"/>
    <property type="match status" value="1"/>
</dbReference>
<dbReference type="Pfam" id="PF00392">
    <property type="entry name" value="GntR"/>
    <property type="match status" value="1"/>
</dbReference>
<dbReference type="InterPro" id="IPR036390">
    <property type="entry name" value="WH_DNA-bd_sf"/>
</dbReference>
<dbReference type="Gene3D" id="3.40.640.10">
    <property type="entry name" value="Type I PLP-dependent aspartate aminotransferase-like (Major domain)"/>
    <property type="match status" value="1"/>
</dbReference>
<dbReference type="InterPro" id="IPR000524">
    <property type="entry name" value="Tscrpt_reg_HTH_GntR"/>
</dbReference>
<name>A0A226WLS7_CABSO</name>
<dbReference type="GO" id="GO:0003700">
    <property type="term" value="F:DNA-binding transcription factor activity"/>
    <property type="evidence" value="ECO:0007669"/>
    <property type="project" value="InterPro"/>
</dbReference>
<dbReference type="Proteomes" id="UP000214720">
    <property type="component" value="Unassembled WGS sequence"/>
</dbReference>
<dbReference type="AlphaFoldDB" id="A0A226WLS7"/>
<keyword evidence="4" id="KW-0238">DNA-binding</keyword>
<keyword evidence="3" id="KW-0805">Transcription regulation</keyword>
<dbReference type="GO" id="GO:0003677">
    <property type="term" value="F:DNA binding"/>
    <property type="evidence" value="ECO:0007669"/>
    <property type="project" value="UniProtKB-KW"/>
</dbReference>
<dbReference type="InterPro" id="IPR036388">
    <property type="entry name" value="WH-like_DNA-bd_sf"/>
</dbReference>
<protein>
    <submittedName>
        <fullName evidence="7">Transcriptional regulator, GntR family domain / Aspartate aminotransferase</fullName>
    </submittedName>
</protein>
<dbReference type="CDD" id="cd07377">
    <property type="entry name" value="WHTH_GntR"/>
    <property type="match status" value="1"/>
</dbReference>
<dbReference type="InterPro" id="IPR051446">
    <property type="entry name" value="HTH_trans_reg/aminotransferase"/>
</dbReference>
<dbReference type="EMBL" id="MTHB01000298">
    <property type="protein sequence ID" value="OXC71769.1"/>
    <property type="molecule type" value="Genomic_DNA"/>
</dbReference>
<dbReference type="InterPro" id="IPR015421">
    <property type="entry name" value="PyrdxlP-dep_Trfase_major"/>
</dbReference>
<dbReference type="OrthoDB" id="1040417at2"/>
<dbReference type="InterPro" id="IPR015424">
    <property type="entry name" value="PyrdxlP-dep_Trfase"/>
</dbReference>
<evidence type="ECO:0000259" key="6">
    <source>
        <dbReference type="PROSITE" id="PS50949"/>
    </source>
</evidence>
<dbReference type="PANTHER" id="PTHR46577">
    <property type="entry name" value="HTH-TYPE TRANSCRIPTIONAL REGULATORY PROTEIN GABR"/>
    <property type="match status" value="1"/>
</dbReference>
<sequence>MGRKCRYKLGQGVSLSINFSSHDAVRGRDTLVDFLIRLDGVGSIQQQVYKGIYNALAEGRLEPGQRFPASRTWALELGVSRNTIREATASLIVEGWLEARSGSGLYVRDALPPNKITPSNPSKRPQLSQWSDRLPPTMMLLSDRHAHCDFRPGEVSRDAENLLRPRRLARWPSDLEPGLLSKYNQPEGDLRLRERIAAYLRQSRSVRCTSSNIVITTGTRQSLDILSRLLLGPATSIAVEDPGYPVVADIARLCGADLVPLQVDENGIKVADIPAGISAVYCTPNHQFPLGVSLSMERRHELLARAAANNFVIVEDDYDCEFYYGAMPPPCLQSMDKDDRIIYVGSLSKTLAPAFRAGFIVSPPWLGEKVRMAKWAVDRQTSTHVQNTLLQLMVSGEFASHLKRMRTEYAKRRATLLEDIRRLLRNWLIPLESSCGLHISARVIHGYDAQALCRIADANGVGIYQAREFSTTGRAADILVFGFGRTSLEEIKLGIGLLATGWQKEASSWRT</sequence>
<keyword evidence="7" id="KW-0032">Aminotransferase</keyword>
<dbReference type="GO" id="GO:0030170">
    <property type="term" value="F:pyridoxal phosphate binding"/>
    <property type="evidence" value="ECO:0007669"/>
    <property type="project" value="InterPro"/>
</dbReference>
<proteinExistence type="inferred from homology"/>
<dbReference type="SUPFAM" id="SSF53383">
    <property type="entry name" value="PLP-dependent transferases"/>
    <property type="match status" value="1"/>
</dbReference>
<evidence type="ECO:0000256" key="5">
    <source>
        <dbReference type="ARBA" id="ARBA00023163"/>
    </source>
</evidence>